<accession>E3LE11</accession>
<name>E3LE11_CAERE</name>
<keyword evidence="2" id="KW-1185">Reference proteome</keyword>
<gene>
    <name evidence="1" type="ORF">CRE_00726</name>
</gene>
<dbReference type="HOGENOM" id="CLU_1397514_0_0_1"/>
<protein>
    <submittedName>
        <fullName evidence="1">Uncharacterized protein</fullName>
    </submittedName>
</protein>
<evidence type="ECO:0000313" key="2">
    <source>
        <dbReference type="Proteomes" id="UP000008281"/>
    </source>
</evidence>
<evidence type="ECO:0000313" key="1">
    <source>
        <dbReference type="EMBL" id="EFO82850.1"/>
    </source>
</evidence>
<dbReference type="AlphaFoldDB" id="E3LE11"/>
<dbReference type="EMBL" id="DS268407">
    <property type="protein sequence ID" value="EFO82850.1"/>
    <property type="molecule type" value="Genomic_DNA"/>
</dbReference>
<reference evidence="1" key="1">
    <citation type="submission" date="2007-07" db="EMBL/GenBank/DDBJ databases">
        <title>PCAP assembly of the Caenorhabditis remanei genome.</title>
        <authorList>
            <consortium name="The Caenorhabditis remanei Sequencing Consortium"/>
            <person name="Wilson R.K."/>
        </authorList>
    </citation>
    <scope>NUCLEOTIDE SEQUENCE [LARGE SCALE GENOMIC DNA]</scope>
    <source>
        <strain evidence="1">PB4641</strain>
    </source>
</reference>
<organism evidence="2">
    <name type="scientific">Caenorhabditis remanei</name>
    <name type="common">Caenorhabditis vulgaris</name>
    <dbReference type="NCBI Taxonomy" id="31234"/>
    <lineage>
        <taxon>Eukaryota</taxon>
        <taxon>Metazoa</taxon>
        <taxon>Ecdysozoa</taxon>
        <taxon>Nematoda</taxon>
        <taxon>Chromadorea</taxon>
        <taxon>Rhabditida</taxon>
        <taxon>Rhabditina</taxon>
        <taxon>Rhabditomorpha</taxon>
        <taxon>Rhabditoidea</taxon>
        <taxon>Rhabditidae</taxon>
        <taxon>Peloderinae</taxon>
        <taxon>Caenorhabditis</taxon>
    </lineage>
</organism>
<proteinExistence type="predicted"/>
<sequence length="195" mass="22404">MGGYFSKLEKSPSKGVSDVPKILINDTPIDNAAESFKTGEKLVCITFTTIKLFIVIFQIKPDPDHRGKWIQCDGTYEEMSAESGKMIATFNLLQSCYNCIPLLKNYLCEDLISFTFSLANMWKTYFVRNGWGENGTNGEAEIVEIGYGRLFMIRGEIENMRQNKLQDFKRRELVLKTWIYEVSDAIQLLKLRIDV</sequence>
<dbReference type="Proteomes" id="UP000008281">
    <property type="component" value="Unassembled WGS sequence"/>
</dbReference>